<reference evidence="1" key="1">
    <citation type="submission" date="2020-11" db="EMBL/GenBank/DDBJ databases">
        <authorList>
            <consortium name="DOE Joint Genome Institute"/>
            <person name="Ahrendt S."/>
            <person name="Riley R."/>
            <person name="Andreopoulos W."/>
            <person name="Labutti K."/>
            <person name="Pangilinan J."/>
            <person name="Ruiz-Duenas F.J."/>
            <person name="Barrasa J.M."/>
            <person name="Sanchez-Garcia M."/>
            <person name="Camarero S."/>
            <person name="Miyauchi S."/>
            <person name="Serrano A."/>
            <person name="Linde D."/>
            <person name="Babiker R."/>
            <person name="Drula E."/>
            <person name="Ayuso-Fernandez I."/>
            <person name="Pacheco R."/>
            <person name="Padilla G."/>
            <person name="Ferreira P."/>
            <person name="Barriuso J."/>
            <person name="Kellner H."/>
            <person name="Castanera R."/>
            <person name="Alfaro M."/>
            <person name="Ramirez L."/>
            <person name="Pisabarro A.G."/>
            <person name="Kuo A."/>
            <person name="Tritt A."/>
            <person name="Lipzen A."/>
            <person name="He G."/>
            <person name="Yan M."/>
            <person name="Ng V."/>
            <person name="Cullen D."/>
            <person name="Martin F."/>
            <person name="Rosso M.-N."/>
            <person name="Henrissat B."/>
            <person name="Hibbett D."/>
            <person name="Martinez A.T."/>
            <person name="Grigoriev I.V."/>
        </authorList>
    </citation>
    <scope>NUCLEOTIDE SEQUENCE</scope>
    <source>
        <strain evidence="1">MF-IS2</strain>
    </source>
</reference>
<name>A0A9P5WWP4_9AGAR</name>
<comment type="caution">
    <text evidence="1">The sequence shown here is derived from an EMBL/GenBank/DDBJ whole genome shotgun (WGS) entry which is preliminary data.</text>
</comment>
<dbReference type="AlphaFoldDB" id="A0A9P5WWP4"/>
<dbReference type="PANTHER" id="PTHR33481:SF1">
    <property type="entry name" value="ENDONUCLEASE_EXONUCLEASE_PHOSPHATASE DOMAIN-CONTAINING PROTEIN-RELATED"/>
    <property type="match status" value="1"/>
</dbReference>
<proteinExistence type="predicted"/>
<dbReference type="Proteomes" id="UP000807342">
    <property type="component" value="Unassembled WGS sequence"/>
</dbReference>
<dbReference type="PANTHER" id="PTHR33481">
    <property type="entry name" value="REVERSE TRANSCRIPTASE"/>
    <property type="match status" value="1"/>
</dbReference>
<evidence type="ECO:0000313" key="2">
    <source>
        <dbReference type="Proteomes" id="UP000807342"/>
    </source>
</evidence>
<accession>A0A9P5WWP4</accession>
<dbReference type="EMBL" id="MU152548">
    <property type="protein sequence ID" value="KAF9440418.1"/>
    <property type="molecule type" value="Genomic_DNA"/>
</dbReference>
<evidence type="ECO:0008006" key="3">
    <source>
        <dbReference type="Google" id="ProtNLM"/>
    </source>
</evidence>
<organism evidence="1 2">
    <name type="scientific">Macrolepiota fuliginosa MF-IS2</name>
    <dbReference type="NCBI Taxonomy" id="1400762"/>
    <lineage>
        <taxon>Eukaryota</taxon>
        <taxon>Fungi</taxon>
        <taxon>Dikarya</taxon>
        <taxon>Basidiomycota</taxon>
        <taxon>Agaricomycotina</taxon>
        <taxon>Agaricomycetes</taxon>
        <taxon>Agaricomycetidae</taxon>
        <taxon>Agaricales</taxon>
        <taxon>Agaricineae</taxon>
        <taxon>Agaricaceae</taxon>
        <taxon>Macrolepiota</taxon>
    </lineage>
</organism>
<feature type="non-terminal residue" evidence="1">
    <location>
        <position position="90"/>
    </location>
</feature>
<dbReference type="OrthoDB" id="3044497at2759"/>
<gene>
    <name evidence="1" type="ORF">P691DRAFT_687759</name>
</gene>
<keyword evidence="2" id="KW-1185">Reference proteome</keyword>
<sequence length="90" mass="10352">MRKRRVPTIYTDFVQSLLKDRQTRLKFDDYISDPIPVNNGIGQGDPLSMLIYLIYNADLLQIPNKEEEEAIGYVDDACFIAFGKDFESTT</sequence>
<evidence type="ECO:0000313" key="1">
    <source>
        <dbReference type="EMBL" id="KAF9440418.1"/>
    </source>
</evidence>
<protein>
    <recommendedName>
        <fullName evidence="3">Reverse transcriptase domain-containing protein</fullName>
    </recommendedName>
</protein>